<dbReference type="InterPro" id="IPR036236">
    <property type="entry name" value="Znf_C2H2_sf"/>
</dbReference>
<dbReference type="FunFam" id="3.30.160.60:FF:000110">
    <property type="entry name" value="Zinc finger protein-like"/>
    <property type="match status" value="1"/>
</dbReference>
<dbReference type="STRING" id="34720.A0A195EVX8"/>
<dbReference type="Pfam" id="PF00096">
    <property type="entry name" value="zf-C2H2"/>
    <property type="match status" value="3"/>
</dbReference>
<feature type="domain" description="C2H2-type" evidence="6">
    <location>
        <begin position="418"/>
        <end position="438"/>
    </location>
</feature>
<accession>A0A195EVX8</accession>
<dbReference type="EMBL" id="KQ981954">
    <property type="protein sequence ID" value="KYN32052.1"/>
    <property type="molecule type" value="Genomic_DNA"/>
</dbReference>
<proteinExistence type="predicted"/>
<keyword evidence="1" id="KW-0479">Metal-binding</keyword>
<protein>
    <recommendedName>
        <fullName evidence="6">C2H2-type domain-containing protein</fullName>
    </recommendedName>
</protein>
<dbReference type="GO" id="GO:0000981">
    <property type="term" value="F:DNA-binding transcription factor activity, RNA polymerase II-specific"/>
    <property type="evidence" value="ECO:0007669"/>
    <property type="project" value="TreeGrafter"/>
</dbReference>
<feature type="non-terminal residue" evidence="7">
    <location>
        <position position="1"/>
    </location>
</feature>
<evidence type="ECO:0000256" key="4">
    <source>
        <dbReference type="ARBA" id="ARBA00022833"/>
    </source>
</evidence>
<feature type="domain" description="C2H2-type" evidence="6">
    <location>
        <begin position="391"/>
        <end position="418"/>
    </location>
</feature>
<dbReference type="Proteomes" id="UP000078541">
    <property type="component" value="Unassembled WGS sequence"/>
</dbReference>
<feature type="domain" description="C2H2-type" evidence="6">
    <location>
        <begin position="351"/>
        <end position="388"/>
    </location>
</feature>
<evidence type="ECO:0000256" key="5">
    <source>
        <dbReference type="PROSITE-ProRule" id="PRU00042"/>
    </source>
</evidence>
<keyword evidence="8" id="KW-1185">Reference proteome</keyword>
<keyword evidence="3 5" id="KW-0863">Zinc-finger</keyword>
<keyword evidence="2" id="KW-0677">Repeat</keyword>
<dbReference type="InterPro" id="IPR013087">
    <property type="entry name" value="Znf_C2H2_type"/>
</dbReference>
<dbReference type="SUPFAM" id="SSF57667">
    <property type="entry name" value="beta-beta-alpha zinc fingers"/>
    <property type="match status" value="3"/>
</dbReference>
<dbReference type="GO" id="GO:0005634">
    <property type="term" value="C:nucleus"/>
    <property type="evidence" value="ECO:0007669"/>
    <property type="project" value="TreeGrafter"/>
</dbReference>
<organism evidence="7 8">
    <name type="scientific">Trachymyrmex septentrionalis</name>
    <dbReference type="NCBI Taxonomy" id="34720"/>
    <lineage>
        <taxon>Eukaryota</taxon>
        <taxon>Metazoa</taxon>
        <taxon>Ecdysozoa</taxon>
        <taxon>Arthropoda</taxon>
        <taxon>Hexapoda</taxon>
        <taxon>Insecta</taxon>
        <taxon>Pterygota</taxon>
        <taxon>Neoptera</taxon>
        <taxon>Endopterygota</taxon>
        <taxon>Hymenoptera</taxon>
        <taxon>Apocrita</taxon>
        <taxon>Aculeata</taxon>
        <taxon>Formicoidea</taxon>
        <taxon>Formicidae</taxon>
        <taxon>Myrmicinae</taxon>
        <taxon>Trachymyrmex</taxon>
    </lineage>
</organism>
<evidence type="ECO:0000256" key="2">
    <source>
        <dbReference type="ARBA" id="ARBA00022737"/>
    </source>
</evidence>
<evidence type="ECO:0000313" key="8">
    <source>
        <dbReference type="Proteomes" id="UP000078541"/>
    </source>
</evidence>
<feature type="domain" description="C2H2-type" evidence="6">
    <location>
        <begin position="209"/>
        <end position="237"/>
    </location>
</feature>
<reference evidence="7 8" key="1">
    <citation type="submission" date="2016-03" db="EMBL/GenBank/DDBJ databases">
        <title>Trachymyrmex septentrionalis WGS genome.</title>
        <authorList>
            <person name="Nygaard S."/>
            <person name="Hu H."/>
            <person name="Boomsma J."/>
            <person name="Zhang G."/>
        </authorList>
    </citation>
    <scope>NUCLEOTIDE SEQUENCE [LARGE SCALE GENOMIC DNA]</scope>
    <source>
        <strain evidence="7">Tsep2-gDNA-1</strain>
        <tissue evidence="7">Whole body</tissue>
    </source>
</reference>
<dbReference type="PANTHER" id="PTHR24379">
    <property type="entry name" value="KRAB AND ZINC FINGER DOMAIN-CONTAINING"/>
    <property type="match status" value="1"/>
</dbReference>
<keyword evidence="4" id="KW-0862">Zinc</keyword>
<gene>
    <name evidence="7" type="ORF">ALC56_13429</name>
</gene>
<evidence type="ECO:0000256" key="1">
    <source>
        <dbReference type="ARBA" id="ARBA00022723"/>
    </source>
</evidence>
<evidence type="ECO:0000313" key="7">
    <source>
        <dbReference type="EMBL" id="KYN32052.1"/>
    </source>
</evidence>
<dbReference type="GO" id="GO:0000977">
    <property type="term" value="F:RNA polymerase II transcription regulatory region sequence-specific DNA binding"/>
    <property type="evidence" value="ECO:0007669"/>
    <property type="project" value="TreeGrafter"/>
</dbReference>
<dbReference type="GO" id="GO:0008270">
    <property type="term" value="F:zinc ion binding"/>
    <property type="evidence" value="ECO:0007669"/>
    <property type="project" value="UniProtKB-KW"/>
</dbReference>
<name>A0A195EVX8_9HYME</name>
<dbReference type="AlphaFoldDB" id="A0A195EVX8"/>
<feature type="domain" description="C2H2-type" evidence="6">
    <location>
        <begin position="180"/>
        <end position="207"/>
    </location>
</feature>
<dbReference type="SMART" id="SM00355">
    <property type="entry name" value="ZnF_C2H2"/>
    <property type="match status" value="7"/>
</dbReference>
<dbReference type="PROSITE" id="PS50157">
    <property type="entry name" value="ZINC_FINGER_C2H2_2"/>
    <property type="match status" value="5"/>
</dbReference>
<evidence type="ECO:0000259" key="6">
    <source>
        <dbReference type="PROSITE" id="PS50157"/>
    </source>
</evidence>
<dbReference type="PANTHER" id="PTHR24379:SF127">
    <property type="entry name" value="BLOODY FINGERS-RELATED"/>
    <property type="match status" value="1"/>
</dbReference>
<evidence type="ECO:0000256" key="3">
    <source>
        <dbReference type="ARBA" id="ARBA00022771"/>
    </source>
</evidence>
<sequence length="447" mass="52575">CPGHTVSTGVTRGFADKRGSFRASYRNPYDVKKMNCETYIIRKRSQNLHICFVSNMLAAYWTEYSTVHETLALQSLDWKKISEQQHRQQQQQQQQFSQRQQSFPQQPLQGHVCKDCGKIYKQRNALWRHFKYDEYRCCFCNSPYPTTSHLKSHLTRGCFMDPTFSIENRRSLNKMESRNYVCPKCSQGYKNKRTLDTHLRIACGREPKFQCPYCDLKSKHPPNIYTHIRRKHKGEDLFLIINNTKFYILKQDDKEQMNVNERNSKKNQKLIEDAIFILIFVKFYSNVENYLQIHALSNHTNQTIVEKFSFVQNVKKSLIIEQVFVDIGNIVEELELSANNSTRGEGTKRKYSCKYCGKGFTQSGHLRSHQKSSCYWNPRSTCHQSQKIRPFSCTQCGACYSKQSHLIFHVRHECGRTQKCNVCGKTFLHSSSLRRHRQRAPCNFQLC</sequence>
<dbReference type="Gene3D" id="3.30.160.60">
    <property type="entry name" value="Classic Zinc Finger"/>
    <property type="match status" value="4"/>
</dbReference>